<feature type="transmembrane region" description="Helical" evidence="6">
    <location>
        <begin position="299"/>
        <end position="318"/>
    </location>
</feature>
<feature type="transmembrane region" description="Helical" evidence="6">
    <location>
        <begin position="149"/>
        <end position="168"/>
    </location>
</feature>
<accession>A0ABU1V0I7</accession>
<dbReference type="PANTHER" id="PTHR30238">
    <property type="entry name" value="MEMBRANE BOUND PREDICTED REDOX MODULATOR"/>
    <property type="match status" value="1"/>
</dbReference>
<dbReference type="InterPro" id="IPR022369">
    <property type="entry name" value="Integral_membrane_TerC_rswitch"/>
</dbReference>
<gene>
    <name evidence="7" type="ORF">J2X05_002989</name>
</gene>
<comment type="similarity">
    <text evidence="2">Belongs to the TerC family.</text>
</comment>
<organism evidence="7 8">
    <name type="scientific">Cellvibrio fibrivorans</name>
    <dbReference type="NCBI Taxonomy" id="126350"/>
    <lineage>
        <taxon>Bacteria</taxon>
        <taxon>Pseudomonadati</taxon>
        <taxon>Pseudomonadota</taxon>
        <taxon>Gammaproteobacteria</taxon>
        <taxon>Cellvibrionales</taxon>
        <taxon>Cellvibrionaceae</taxon>
        <taxon>Cellvibrio</taxon>
    </lineage>
</organism>
<keyword evidence="3 6" id="KW-0812">Transmembrane</keyword>
<dbReference type="NCBIfam" id="TIGR03718">
    <property type="entry name" value="R_switched_Alx"/>
    <property type="match status" value="1"/>
</dbReference>
<dbReference type="InterPro" id="IPR005496">
    <property type="entry name" value="Integral_membrane_TerC"/>
</dbReference>
<comment type="caution">
    <text evidence="7">The sequence shown here is derived from an EMBL/GenBank/DDBJ whole genome shotgun (WGS) entry which is preliminary data.</text>
</comment>
<name>A0ABU1V0I7_9GAMM</name>
<keyword evidence="8" id="KW-1185">Reference proteome</keyword>
<proteinExistence type="inferred from homology"/>
<feature type="transmembrane region" description="Helical" evidence="6">
    <location>
        <begin position="267"/>
        <end position="287"/>
    </location>
</feature>
<evidence type="ECO:0000256" key="3">
    <source>
        <dbReference type="ARBA" id="ARBA00022692"/>
    </source>
</evidence>
<keyword evidence="5 6" id="KW-0472">Membrane</keyword>
<evidence type="ECO:0000256" key="1">
    <source>
        <dbReference type="ARBA" id="ARBA00004141"/>
    </source>
</evidence>
<feature type="transmembrane region" description="Helical" evidence="6">
    <location>
        <begin position="324"/>
        <end position="342"/>
    </location>
</feature>
<feature type="transmembrane region" description="Helical" evidence="6">
    <location>
        <begin position="174"/>
        <end position="192"/>
    </location>
</feature>
<evidence type="ECO:0000256" key="2">
    <source>
        <dbReference type="ARBA" id="ARBA00007511"/>
    </source>
</evidence>
<feature type="transmembrane region" description="Helical" evidence="6">
    <location>
        <begin position="40"/>
        <end position="61"/>
    </location>
</feature>
<reference evidence="7 8" key="1">
    <citation type="submission" date="2023-07" db="EMBL/GenBank/DDBJ databases">
        <title>Sorghum-associated microbial communities from plants grown in Nebraska, USA.</title>
        <authorList>
            <person name="Schachtman D."/>
        </authorList>
    </citation>
    <scope>NUCLEOTIDE SEQUENCE [LARGE SCALE GENOMIC DNA]</scope>
    <source>
        <strain evidence="7 8">BE190</strain>
    </source>
</reference>
<sequence length="352" mass="39442">MINIFTFSSLSGASSGQTLTDAVQTANDATSSFQSIGTWWMWLAFFAIVIVVLAIDLIFVGGGKQHRVSLKEAASWSLVWVGLALSFGAGLWFYLDANYTREFATSKTLEYLTGYLIEKSLAVDNVFVWLMLFNFFAIPFELQKRVLTYGVLGAIILRTIMIFAGVWLLAHFHWLLYVFGAFLLITGIKMWWMADKEMDLNNNPILKWLKRHFAISDHLDGERFFVIVNGVKLMTPLFLVLIMVEISDVIFAVDSIPAIFAITSDPFIVLTSNIFAILGLRAMYFLLADMADRFTYIKYGLALVLVFIGIKMLLIDIYKIPTGISLATVALLIGGSVLISWIKTKPSNSATQ</sequence>
<evidence type="ECO:0000313" key="7">
    <source>
        <dbReference type="EMBL" id="MDR7090963.1"/>
    </source>
</evidence>
<comment type="subcellular location">
    <subcellularLocation>
        <location evidence="1">Membrane</location>
        <topology evidence="1">Multi-pass membrane protein</topology>
    </subcellularLocation>
</comment>
<evidence type="ECO:0000256" key="4">
    <source>
        <dbReference type="ARBA" id="ARBA00022989"/>
    </source>
</evidence>
<dbReference type="RefSeq" id="WP_310073707.1">
    <property type="nucleotide sequence ID" value="NZ_JAVDVX010000005.1"/>
</dbReference>
<protein>
    <submittedName>
        <fullName evidence="7">Tellurite resistance protein TerC</fullName>
    </submittedName>
</protein>
<dbReference type="PANTHER" id="PTHR30238:SF0">
    <property type="entry name" value="THYLAKOID MEMBRANE PROTEIN TERC, CHLOROPLASTIC"/>
    <property type="match status" value="1"/>
</dbReference>
<dbReference type="EMBL" id="JAVDVX010000005">
    <property type="protein sequence ID" value="MDR7090963.1"/>
    <property type="molecule type" value="Genomic_DNA"/>
</dbReference>
<dbReference type="Proteomes" id="UP001253595">
    <property type="component" value="Unassembled WGS sequence"/>
</dbReference>
<dbReference type="Pfam" id="PF03741">
    <property type="entry name" value="TerC"/>
    <property type="match status" value="1"/>
</dbReference>
<keyword evidence="4 6" id="KW-1133">Transmembrane helix</keyword>
<evidence type="ECO:0000256" key="5">
    <source>
        <dbReference type="ARBA" id="ARBA00023136"/>
    </source>
</evidence>
<evidence type="ECO:0000256" key="6">
    <source>
        <dbReference type="SAM" id="Phobius"/>
    </source>
</evidence>
<evidence type="ECO:0000313" key="8">
    <source>
        <dbReference type="Proteomes" id="UP001253595"/>
    </source>
</evidence>
<feature type="transmembrane region" description="Helical" evidence="6">
    <location>
        <begin position="115"/>
        <end position="137"/>
    </location>
</feature>
<feature type="transmembrane region" description="Helical" evidence="6">
    <location>
        <begin position="73"/>
        <end position="95"/>
    </location>
</feature>